<evidence type="ECO:0000313" key="4">
    <source>
        <dbReference type="Proteomes" id="UP000003039"/>
    </source>
</evidence>
<dbReference type="RefSeq" id="WP_003053112.1">
    <property type="nucleotide sequence ID" value="NZ_AAUJ02000001.1"/>
</dbReference>
<dbReference type="InterPro" id="IPR000259">
    <property type="entry name" value="Adhesion_dom_fimbrial"/>
</dbReference>
<dbReference type="InterPro" id="IPR008966">
    <property type="entry name" value="Adhesion_dom_sf"/>
</dbReference>
<feature type="signal peptide" evidence="1">
    <location>
        <begin position="1"/>
        <end position="24"/>
    </location>
</feature>
<dbReference type="PANTHER" id="PTHR33420">
    <property type="entry name" value="FIMBRIAL SUBUNIT ELFA-RELATED"/>
    <property type="match status" value="1"/>
</dbReference>
<feature type="chain" id="PRO_5002865955" evidence="1">
    <location>
        <begin position="25"/>
        <end position="169"/>
    </location>
</feature>
<comment type="caution">
    <text evidence="3">The sequence shown here is derived from an EMBL/GenBank/DDBJ whole genome shotgun (WGS) entry which is preliminary data.</text>
</comment>
<evidence type="ECO:0000313" key="3">
    <source>
        <dbReference type="EMBL" id="EED66282.1"/>
    </source>
</evidence>
<dbReference type="InterPro" id="IPR050263">
    <property type="entry name" value="Bact_Fimbrial_Adh_Pro"/>
</dbReference>
<protein>
    <submittedName>
        <fullName evidence="3">Fimbrial-like adhesin protein</fullName>
    </submittedName>
</protein>
<name>B7X0D2_COMTK</name>
<keyword evidence="1" id="KW-0732">Signal</keyword>
<organism evidence="3 4">
    <name type="scientific">Comamonas testosteroni (strain DSM 14576 / KF-1)</name>
    <name type="common">Pseudomonas testosteroni</name>
    <dbReference type="NCBI Taxonomy" id="399795"/>
    <lineage>
        <taxon>Bacteria</taxon>
        <taxon>Pseudomonadati</taxon>
        <taxon>Pseudomonadota</taxon>
        <taxon>Betaproteobacteria</taxon>
        <taxon>Burkholderiales</taxon>
        <taxon>Comamonadaceae</taxon>
        <taxon>Comamonas</taxon>
    </lineage>
</organism>
<evidence type="ECO:0000259" key="2">
    <source>
        <dbReference type="Pfam" id="PF00419"/>
    </source>
</evidence>
<dbReference type="GO" id="GO:0043709">
    <property type="term" value="P:cell adhesion involved in single-species biofilm formation"/>
    <property type="evidence" value="ECO:0007669"/>
    <property type="project" value="TreeGrafter"/>
</dbReference>
<dbReference type="Gene3D" id="2.60.40.1090">
    <property type="entry name" value="Fimbrial-type adhesion domain"/>
    <property type="match status" value="1"/>
</dbReference>
<proteinExistence type="predicted"/>
<dbReference type="GO" id="GO:0009289">
    <property type="term" value="C:pilus"/>
    <property type="evidence" value="ECO:0007669"/>
    <property type="project" value="InterPro"/>
</dbReference>
<dbReference type="EMBL" id="AAUJ02000001">
    <property type="protein sequence ID" value="EED66282.1"/>
    <property type="molecule type" value="Genomic_DNA"/>
</dbReference>
<evidence type="ECO:0000256" key="1">
    <source>
        <dbReference type="SAM" id="SignalP"/>
    </source>
</evidence>
<gene>
    <name evidence="3" type="ORF">CtesDRAFT_PD1228</name>
</gene>
<sequence length="169" mass="17308" precursor="true">MNSRKIFASLCAAIVMSPLASLHAAPGAAYVKFSGSLSAATPCVLNQGNPLVVDFQDLIIRNINGTSYGRKSVQLDIQCDNTTHVTFEVTGTPAIFSNSALRTGVPALGIALEFGGVPLPLNSGVVASSSAASGMLEFFATPVLDPAVTTSSVPAQAFSASAQILATYD</sequence>
<feature type="domain" description="Fimbrial-type adhesion" evidence="2">
    <location>
        <begin position="32"/>
        <end position="169"/>
    </location>
</feature>
<dbReference type="Proteomes" id="UP000003039">
    <property type="component" value="Unassembled WGS sequence"/>
</dbReference>
<reference evidence="3 4" key="1">
    <citation type="journal article" date="2004" name="Appl. Environ. Microbiol.">
        <title>Mineralization of individual congeners of linear alkylbenzenesulfonate by defined pairs of heterotrophic bacteria.</title>
        <authorList>
            <person name="Schleheck D."/>
            <person name="Knepper T.P."/>
            <person name="Fischer K."/>
            <person name="Cook A.M."/>
        </authorList>
    </citation>
    <scope>NUCLEOTIDE SEQUENCE [LARGE SCALE GENOMIC DNA]</scope>
    <source>
        <strain evidence="4">DSM 14576 / KF-1</strain>
    </source>
</reference>
<dbReference type="InterPro" id="IPR036937">
    <property type="entry name" value="Adhesion_dom_fimbrial_sf"/>
</dbReference>
<dbReference type="SUPFAM" id="SSF49401">
    <property type="entry name" value="Bacterial adhesins"/>
    <property type="match status" value="1"/>
</dbReference>
<accession>B7X0D2</accession>
<dbReference type="eggNOG" id="COG3539">
    <property type="taxonomic scope" value="Bacteria"/>
</dbReference>
<dbReference type="PANTHER" id="PTHR33420:SF33">
    <property type="entry name" value="MINOR FIMBRIAL SUBUNIT"/>
    <property type="match status" value="1"/>
</dbReference>
<dbReference type="Pfam" id="PF00419">
    <property type="entry name" value="Fimbrial"/>
    <property type="match status" value="1"/>
</dbReference>
<dbReference type="AlphaFoldDB" id="B7X0D2"/>